<feature type="non-terminal residue" evidence="2">
    <location>
        <position position="87"/>
    </location>
</feature>
<reference evidence="2" key="1">
    <citation type="submission" date="2020-02" db="EMBL/GenBank/DDBJ databases">
        <authorList>
            <person name="Meier V. D."/>
        </authorList>
    </citation>
    <scope>NUCLEOTIDE SEQUENCE</scope>
    <source>
        <strain evidence="2">AVDCRST_MAG14</strain>
    </source>
</reference>
<accession>A0A6J4QUN3</accession>
<dbReference type="AlphaFoldDB" id="A0A6J4QUN3"/>
<evidence type="ECO:0000313" key="2">
    <source>
        <dbReference type="EMBL" id="CAA9454016.1"/>
    </source>
</evidence>
<organism evidence="2">
    <name type="scientific">uncultured Rubrobacteraceae bacterium</name>
    <dbReference type="NCBI Taxonomy" id="349277"/>
    <lineage>
        <taxon>Bacteria</taxon>
        <taxon>Bacillati</taxon>
        <taxon>Actinomycetota</taxon>
        <taxon>Rubrobacteria</taxon>
        <taxon>Rubrobacterales</taxon>
        <taxon>Rubrobacteraceae</taxon>
        <taxon>environmental samples</taxon>
    </lineage>
</organism>
<feature type="compositionally biased region" description="Basic residues" evidence="1">
    <location>
        <begin position="26"/>
        <end position="35"/>
    </location>
</feature>
<feature type="non-terminal residue" evidence="2">
    <location>
        <position position="1"/>
    </location>
</feature>
<protein>
    <submittedName>
        <fullName evidence="2">Uncharacterized protein</fullName>
    </submittedName>
</protein>
<evidence type="ECO:0000256" key="1">
    <source>
        <dbReference type="SAM" id="MobiDB-lite"/>
    </source>
</evidence>
<name>A0A6J4QUN3_9ACTN</name>
<dbReference type="EMBL" id="CADCVG010000055">
    <property type="protein sequence ID" value="CAA9454016.1"/>
    <property type="molecule type" value="Genomic_DNA"/>
</dbReference>
<feature type="region of interest" description="Disordered" evidence="1">
    <location>
        <begin position="63"/>
        <end position="87"/>
    </location>
</feature>
<sequence>GATEGDQGGYKADPYRPGMGGTNGRRGFRRGRGRLRQVSSDGQLPGRRTYVRDHLLRRQGWRDPQQKMAGRRASALPSKCRPDILQV</sequence>
<proteinExistence type="predicted"/>
<feature type="region of interest" description="Disordered" evidence="1">
    <location>
        <begin position="1"/>
        <end position="45"/>
    </location>
</feature>
<gene>
    <name evidence="2" type="ORF">AVDCRST_MAG14-1313</name>
</gene>